<comment type="caution">
    <text evidence="1">The sequence shown here is derived from an EMBL/GenBank/DDBJ whole genome shotgun (WGS) entry which is preliminary data.</text>
</comment>
<gene>
    <name evidence="1" type="ORF">O6H91_12G048600</name>
</gene>
<proteinExistence type="predicted"/>
<evidence type="ECO:0000313" key="1">
    <source>
        <dbReference type="EMBL" id="KAJ7535850.1"/>
    </source>
</evidence>
<sequence>MNAAFGGMAATGLQNSGGQAPLPPLPPTQVMAAPAPSSQASGGFAPPINQTGTAMAPPGQPPGSNLAPGQAPAGIPPQGQAPPGIPPPGQASMPQSGQPQTGFAPPNTNTASGQLQLGFSAQNAASGQAQQLGFSAQNTASGQPQLGFSAQNTLSGQQQLGFSAPNTASESPSTTAMPASWAPAVAAPGMGSIRPAPGSWGPPFQAPASFSAIGAMRPGSGAPQFSSQFSTMGAFPSAMPQHGYTSSPGAPPHMMPPGVLGSAPAGMMPRYPAPSFSPIGRQQIFTPRPPLGAPPVPPSSIITLQRPPVSGMRLIPPVLKPPPGIVLQDATVKGANAVIVSSEKPHTTVYVGKIASTVEDDFLRPLLELCGPIRSWKRAQDPTTGSPKGFGFCEFDTAEGVLRALRLLNKFTLDGQELVLNVNQATREYLERYVTLKKERERQLKERAQEDDKEEEMAPGVEKTHKPSPGQSKEDCLTSAETEPEHDGKKFGLVNDADRLADDFASEKLTSMMEVRARLKPLPPPSALPATSELAGKSSSALEGSVKSKDADSNFDETRSDDAIGKIEDETTSENKTGLDPERPGTSGSERGRRTDRDRERDREREMEREKERELERFERERERERARRERDREVRTREAERLYEEREREWEGRERERERQRLHDKEREKERERDRRREVKEQEEESDDDDWRKRHYRGNFQDEQRKRRQREREEDLADRLREEQDLAEAKKRKIEEPSNSAVRMEVDTGRQPFVDSSKQGEFEASSVSLKNGKDSMSAAFESESDELPDSKSAQSNGAYAITYDSRRDGEAENSSAMTEIDQKLNSSSAPRKLGFGIIGSGRRASVPWVFHQEDEEDAPKDRKLRPLVPIDYSAEELQAVPPQSKSSSKLAPNLVAAAEFAKSLSNLGKTTSPGNDGKTKEGDRDKSRRLGSDRSRRDRDREKDRDRDRSKDWDREKEKKEKERDRDVKVYEKEQSLEKAKPPENKNILDAKQLIDTIPKTKEELFAYPVDWSIYDKHDLHERMRPWISKKITDFLGEEETTLVDFIVKNTQNHLTAANMLELLEAILDDEAEMFVLKMWRMLIFEIRRIETGLAFRPRS</sequence>
<organism evidence="1 2">
    <name type="scientific">Diphasiastrum complanatum</name>
    <name type="common">Issler's clubmoss</name>
    <name type="synonym">Lycopodium complanatum</name>
    <dbReference type="NCBI Taxonomy" id="34168"/>
    <lineage>
        <taxon>Eukaryota</taxon>
        <taxon>Viridiplantae</taxon>
        <taxon>Streptophyta</taxon>
        <taxon>Embryophyta</taxon>
        <taxon>Tracheophyta</taxon>
        <taxon>Lycopodiopsida</taxon>
        <taxon>Lycopodiales</taxon>
        <taxon>Lycopodiaceae</taxon>
        <taxon>Lycopodioideae</taxon>
        <taxon>Diphasiastrum</taxon>
    </lineage>
</organism>
<dbReference type="Proteomes" id="UP001162992">
    <property type="component" value="Chromosome 12"/>
</dbReference>
<protein>
    <submittedName>
        <fullName evidence="1">Uncharacterized protein</fullName>
    </submittedName>
</protein>
<evidence type="ECO:0000313" key="2">
    <source>
        <dbReference type="Proteomes" id="UP001162992"/>
    </source>
</evidence>
<keyword evidence="2" id="KW-1185">Reference proteome</keyword>
<name>A0ACC2C1L9_DIPCM</name>
<accession>A0ACC2C1L9</accession>
<reference evidence="2" key="1">
    <citation type="journal article" date="2024" name="Proc. Natl. Acad. Sci. U.S.A.">
        <title>Extraordinary preservation of gene collinearity over three hundred million years revealed in homosporous lycophytes.</title>
        <authorList>
            <person name="Li C."/>
            <person name="Wickell D."/>
            <person name="Kuo L.Y."/>
            <person name="Chen X."/>
            <person name="Nie B."/>
            <person name="Liao X."/>
            <person name="Peng D."/>
            <person name="Ji J."/>
            <person name="Jenkins J."/>
            <person name="Williams M."/>
            <person name="Shu S."/>
            <person name="Plott C."/>
            <person name="Barry K."/>
            <person name="Rajasekar S."/>
            <person name="Grimwood J."/>
            <person name="Han X."/>
            <person name="Sun S."/>
            <person name="Hou Z."/>
            <person name="He W."/>
            <person name="Dai G."/>
            <person name="Sun C."/>
            <person name="Schmutz J."/>
            <person name="Leebens-Mack J.H."/>
            <person name="Li F.W."/>
            <person name="Wang L."/>
        </authorList>
    </citation>
    <scope>NUCLEOTIDE SEQUENCE [LARGE SCALE GENOMIC DNA]</scope>
    <source>
        <strain evidence="2">cv. PW_Plant_1</strain>
    </source>
</reference>
<dbReference type="EMBL" id="CM055103">
    <property type="protein sequence ID" value="KAJ7535850.1"/>
    <property type="molecule type" value="Genomic_DNA"/>
</dbReference>